<dbReference type="AlphaFoldDB" id="A0A7W9B9Z4"/>
<keyword evidence="10" id="KW-1185">Reference proteome</keyword>
<dbReference type="GO" id="GO:0005737">
    <property type="term" value="C:cytoplasm"/>
    <property type="evidence" value="ECO:0007669"/>
    <property type="project" value="UniProtKB-SubCell"/>
</dbReference>
<keyword evidence="1 5" id="KW-0963">Cytoplasm</keyword>
<dbReference type="EC" id="3.1.11.6" evidence="5"/>
<comment type="similarity">
    <text evidence="5 6">Belongs to the XseA family.</text>
</comment>
<dbReference type="GO" id="GO:0009318">
    <property type="term" value="C:exodeoxyribonuclease VII complex"/>
    <property type="evidence" value="ECO:0007669"/>
    <property type="project" value="UniProtKB-UniRule"/>
</dbReference>
<dbReference type="EMBL" id="JACIJK010000001">
    <property type="protein sequence ID" value="MBB5713328.1"/>
    <property type="molecule type" value="Genomic_DNA"/>
</dbReference>
<evidence type="ECO:0000256" key="6">
    <source>
        <dbReference type="RuleBase" id="RU004355"/>
    </source>
</evidence>
<dbReference type="GO" id="GO:0006308">
    <property type="term" value="P:DNA catabolic process"/>
    <property type="evidence" value="ECO:0007669"/>
    <property type="project" value="UniProtKB-UniRule"/>
</dbReference>
<dbReference type="Pfam" id="PF13742">
    <property type="entry name" value="tRNA_anti_2"/>
    <property type="match status" value="1"/>
</dbReference>
<dbReference type="PANTHER" id="PTHR30008:SF0">
    <property type="entry name" value="EXODEOXYRIBONUCLEASE 7 LARGE SUBUNIT"/>
    <property type="match status" value="1"/>
</dbReference>
<dbReference type="Proteomes" id="UP000546200">
    <property type="component" value="Unassembled WGS sequence"/>
</dbReference>
<reference evidence="9 10" key="1">
    <citation type="submission" date="2020-08" db="EMBL/GenBank/DDBJ databases">
        <title>Genomic Encyclopedia of Type Strains, Phase IV (KMG-IV): sequencing the most valuable type-strain genomes for metagenomic binning, comparative biology and taxonomic classification.</title>
        <authorList>
            <person name="Goeker M."/>
        </authorList>
    </citation>
    <scope>NUCLEOTIDE SEQUENCE [LARGE SCALE GENOMIC DNA]</scope>
    <source>
        <strain evidence="9 10">DSM 100044</strain>
    </source>
</reference>
<keyword evidence="2 5" id="KW-0540">Nuclease</keyword>
<dbReference type="InterPro" id="IPR003753">
    <property type="entry name" value="Exonuc_VII_L"/>
</dbReference>
<dbReference type="RefSeq" id="WP_184053348.1">
    <property type="nucleotide sequence ID" value="NZ_JACIJK010000001.1"/>
</dbReference>
<comment type="subcellular location">
    <subcellularLocation>
        <location evidence="5 6">Cytoplasm</location>
    </subcellularLocation>
</comment>
<organism evidence="9 10">
    <name type="scientific">Sphingomonas aerophila</name>
    <dbReference type="NCBI Taxonomy" id="1344948"/>
    <lineage>
        <taxon>Bacteria</taxon>
        <taxon>Pseudomonadati</taxon>
        <taxon>Pseudomonadota</taxon>
        <taxon>Alphaproteobacteria</taxon>
        <taxon>Sphingomonadales</taxon>
        <taxon>Sphingomonadaceae</taxon>
        <taxon>Sphingomonas</taxon>
    </lineage>
</organism>
<proteinExistence type="inferred from homology"/>
<dbReference type="CDD" id="cd04489">
    <property type="entry name" value="ExoVII_LU_OBF"/>
    <property type="match status" value="1"/>
</dbReference>
<comment type="function">
    <text evidence="5">Bidirectionally degrades single-stranded DNA into large acid-insoluble oligonucleotides, which are then degraded further into small acid-soluble oligonucleotides.</text>
</comment>
<evidence type="ECO:0000259" key="8">
    <source>
        <dbReference type="Pfam" id="PF13742"/>
    </source>
</evidence>
<dbReference type="PANTHER" id="PTHR30008">
    <property type="entry name" value="EXODEOXYRIBONUCLEASE 7 LARGE SUBUNIT"/>
    <property type="match status" value="1"/>
</dbReference>
<comment type="catalytic activity">
    <reaction evidence="5 6">
        <text>Exonucleolytic cleavage in either 5'- to 3'- or 3'- to 5'-direction to yield nucleoside 5'-phosphates.</text>
        <dbReference type="EC" id="3.1.11.6"/>
    </reaction>
</comment>
<dbReference type="HAMAP" id="MF_00378">
    <property type="entry name" value="Exonuc_7_L"/>
    <property type="match status" value="1"/>
</dbReference>
<evidence type="ECO:0000256" key="3">
    <source>
        <dbReference type="ARBA" id="ARBA00022801"/>
    </source>
</evidence>
<evidence type="ECO:0000256" key="2">
    <source>
        <dbReference type="ARBA" id="ARBA00022722"/>
    </source>
</evidence>
<evidence type="ECO:0000256" key="4">
    <source>
        <dbReference type="ARBA" id="ARBA00022839"/>
    </source>
</evidence>
<comment type="subunit">
    <text evidence="5">Heterooligomer composed of large and small subunits.</text>
</comment>
<evidence type="ECO:0000259" key="7">
    <source>
        <dbReference type="Pfam" id="PF02601"/>
    </source>
</evidence>
<protein>
    <recommendedName>
        <fullName evidence="5">Exodeoxyribonuclease 7 large subunit</fullName>
        <ecNumber evidence="5">3.1.11.6</ecNumber>
    </recommendedName>
    <alternativeName>
        <fullName evidence="5">Exodeoxyribonuclease VII large subunit</fullName>
        <shortName evidence="5">Exonuclease VII large subunit</shortName>
    </alternativeName>
</protein>
<dbReference type="Pfam" id="PF02601">
    <property type="entry name" value="Exonuc_VII_L"/>
    <property type="match status" value="1"/>
</dbReference>
<dbReference type="GO" id="GO:0003676">
    <property type="term" value="F:nucleic acid binding"/>
    <property type="evidence" value="ECO:0007669"/>
    <property type="project" value="InterPro"/>
</dbReference>
<gene>
    <name evidence="5" type="primary">xseA</name>
    <name evidence="9" type="ORF">FHS94_000147</name>
</gene>
<dbReference type="NCBIfam" id="TIGR00237">
    <property type="entry name" value="xseA"/>
    <property type="match status" value="1"/>
</dbReference>
<evidence type="ECO:0000313" key="10">
    <source>
        <dbReference type="Proteomes" id="UP000546200"/>
    </source>
</evidence>
<evidence type="ECO:0000256" key="5">
    <source>
        <dbReference type="HAMAP-Rule" id="MF_00378"/>
    </source>
</evidence>
<accession>A0A7W9B9Z4</accession>
<comment type="caution">
    <text evidence="9">The sequence shown here is derived from an EMBL/GenBank/DDBJ whole genome shotgun (WGS) entry which is preliminary data.</text>
</comment>
<keyword evidence="3 5" id="KW-0378">Hydrolase</keyword>
<evidence type="ECO:0000313" key="9">
    <source>
        <dbReference type="EMBL" id="MBB5713328.1"/>
    </source>
</evidence>
<dbReference type="GO" id="GO:0008855">
    <property type="term" value="F:exodeoxyribonuclease VII activity"/>
    <property type="evidence" value="ECO:0007669"/>
    <property type="project" value="UniProtKB-UniRule"/>
</dbReference>
<evidence type="ECO:0000256" key="1">
    <source>
        <dbReference type="ARBA" id="ARBA00022490"/>
    </source>
</evidence>
<dbReference type="InterPro" id="IPR020579">
    <property type="entry name" value="Exonuc_VII_lsu_C"/>
</dbReference>
<name>A0A7W9B9Z4_9SPHN</name>
<feature type="domain" description="Exonuclease VII large subunit C-terminal" evidence="7">
    <location>
        <begin position="140"/>
        <end position="433"/>
    </location>
</feature>
<sequence>MADPFPETGRLVAEAVPGDNALAVSVSELAGRLKRVVEGEFGHVRLRGEISGYKRATSGHVYLCLKDEGAVIDGVMWKGQALALPFQPQDGVEVIATGRLTTYPGRSKYQVVIERMELAGAGALMALLEKLKAKLAGEGLFAASAKKPLPFMPRVIGVVTSPTGAVIRDILHRLEDRCPTHVVVWPVKVQGAGAAAEIAAAVRGFDALPADGPVPRPDLVIVARGGGSIEDLWAFNEEAVVRAVAECRISIISAVGHETDTSLSDFAADLRAPTPTAAAELAVPVLADLRLTIESYRTRTERCARRYHQRGGEKLAAAARLLPKRDQLLGGQRQKADDLGARLDRGLERRVATARGLLDRQGGALRPAVLGRRVEAARARLADVWRLVESLNPDRTLERGYARVEARGSGDTVTDAAAARAAGALRLHFRGGETVDVAVERGRSRAYLSGKPEQPTLL</sequence>
<dbReference type="InterPro" id="IPR025824">
    <property type="entry name" value="OB-fold_nuc-bd_dom"/>
</dbReference>
<feature type="domain" description="OB-fold nucleic acid binding" evidence="8">
    <location>
        <begin position="25"/>
        <end position="117"/>
    </location>
</feature>
<keyword evidence="4 5" id="KW-0269">Exonuclease</keyword>